<comment type="caution">
    <text evidence="1">The sequence shown here is derived from an EMBL/GenBank/DDBJ whole genome shotgun (WGS) entry which is preliminary data.</text>
</comment>
<organism evidence="1 2">
    <name type="scientific">Racocetra persica</name>
    <dbReference type="NCBI Taxonomy" id="160502"/>
    <lineage>
        <taxon>Eukaryota</taxon>
        <taxon>Fungi</taxon>
        <taxon>Fungi incertae sedis</taxon>
        <taxon>Mucoromycota</taxon>
        <taxon>Glomeromycotina</taxon>
        <taxon>Glomeromycetes</taxon>
        <taxon>Diversisporales</taxon>
        <taxon>Gigasporaceae</taxon>
        <taxon>Racocetra</taxon>
    </lineage>
</organism>
<name>A0ACA9SE56_9GLOM</name>
<proteinExistence type="predicted"/>
<protein>
    <submittedName>
        <fullName evidence="1">35646_t:CDS:1</fullName>
    </submittedName>
</protein>
<feature type="non-terminal residue" evidence="1">
    <location>
        <position position="222"/>
    </location>
</feature>
<feature type="non-terminal residue" evidence="1">
    <location>
        <position position="1"/>
    </location>
</feature>
<sequence length="222" mass="25538">DIWTCESIIDLNYFNKIYISPKGKLIIYNNKIHEVIRYDINTLSIETHIVMDWDHTLEDIGFSDDEKLLLINSDGFHLIEPNHGGIVLVMSSKVHNSSIIRNFCCYLVHCMPSEKQDDPKIFEVSTIQDDQINNLSSGGAEIAKMINDELNKDQKEYIGEKELKGYSLQWKLVCESDSVSLKAFQEVDHEDKQVAEQNIFPTPLEDGKKFVLQCELLKNDNL</sequence>
<accession>A0ACA9SE56</accession>
<reference evidence="1" key="1">
    <citation type="submission" date="2021-06" db="EMBL/GenBank/DDBJ databases">
        <authorList>
            <person name="Kallberg Y."/>
            <person name="Tangrot J."/>
            <person name="Rosling A."/>
        </authorList>
    </citation>
    <scope>NUCLEOTIDE SEQUENCE</scope>
    <source>
        <strain evidence="1">MA461A</strain>
    </source>
</reference>
<dbReference type="EMBL" id="CAJVQC010112450">
    <property type="protein sequence ID" value="CAG8835652.1"/>
    <property type="molecule type" value="Genomic_DNA"/>
</dbReference>
<gene>
    <name evidence="1" type="ORF">RPERSI_LOCUS29627</name>
</gene>
<keyword evidence="2" id="KW-1185">Reference proteome</keyword>
<evidence type="ECO:0000313" key="1">
    <source>
        <dbReference type="EMBL" id="CAG8835652.1"/>
    </source>
</evidence>
<dbReference type="Proteomes" id="UP000789920">
    <property type="component" value="Unassembled WGS sequence"/>
</dbReference>
<evidence type="ECO:0000313" key="2">
    <source>
        <dbReference type="Proteomes" id="UP000789920"/>
    </source>
</evidence>